<gene>
    <name evidence="2" type="primary">LOC115886738</name>
</gene>
<organism evidence="1 2">
    <name type="scientific">Sitophilus oryzae</name>
    <name type="common">Rice weevil</name>
    <name type="synonym">Curculio oryzae</name>
    <dbReference type="NCBI Taxonomy" id="7048"/>
    <lineage>
        <taxon>Eukaryota</taxon>
        <taxon>Metazoa</taxon>
        <taxon>Ecdysozoa</taxon>
        <taxon>Arthropoda</taxon>
        <taxon>Hexapoda</taxon>
        <taxon>Insecta</taxon>
        <taxon>Pterygota</taxon>
        <taxon>Neoptera</taxon>
        <taxon>Endopterygota</taxon>
        <taxon>Coleoptera</taxon>
        <taxon>Polyphaga</taxon>
        <taxon>Cucujiformia</taxon>
        <taxon>Curculionidae</taxon>
        <taxon>Dryophthorinae</taxon>
        <taxon>Sitophilus</taxon>
    </lineage>
</organism>
<dbReference type="AlphaFoldDB" id="A0A6J2YG58"/>
<dbReference type="KEGG" id="soy:115886738"/>
<name>A0A6J2YG58_SITOR</name>
<evidence type="ECO:0000313" key="1">
    <source>
        <dbReference type="Proteomes" id="UP000504635"/>
    </source>
</evidence>
<proteinExistence type="predicted"/>
<keyword evidence="1" id="KW-1185">Reference proteome</keyword>
<dbReference type="InParanoid" id="A0A6J2YG58"/>
<dbReference type="InterPro" id="IPR006616">
    <property type="entry name" value="DM9_repeat"/>
</dbReference>
<protein>
    <submittedName>
        <fullName evidence="2">Uncharacterized protein LOC115886738</fullName>
    </submittedName>
</protein>
<reference evidence="2" key="1">
    <citation type="submission" date="2025-08" db="UniProtKB">
        <authorList>
            <consortium name="RefSeq"/>
        </authorList>
    </citation>
    <scope>IDENTIFICATION</scope>
    <source>
        <tissue evidence="2">Gonads</tissue>
    </source>
</reference>
<accession>A0A6J2YG58</accession>
<dbReference type="GeneID" id="115886738"/>
<dbReference type="PANTHER" id="PTHR31649">
    <property type="entry name" value="AGAP009604-PA"/>
    <property type="match status" value="1"/>
</dbReference>
<evidence type="ECO:0000313" key="2">
    <source>
        <dbReference type="RefSeq" id="XP_030761870.1"/>
    </source>
</evidence>
<dbReference type="RefSeq" id="XP_030761870.1">
    <property type="nucleotide sequence ID" value="XM_030906010.1"/>
</dbReference>
<dbReference type="OrthoDB" id="1925699at2759"/>
<sequence>MAGPPGYGFKDTWYPPPPTSEPPQCICHSNTFITRQQCPKCINSPTGTVHWKSPPLLYPSDPHHHYSDSINNPQFCNSNHGYTPQPYVVSKPPNAPPSMGGYKSYYWVDVHHPGGIPSTALLGGHDVDGDAIYVGRAFHENDWIPAKVVPNKQVAYVAYGGSEHELTQYQVLCEQRFDWLPSGGGNIPPGAVEGGRTADGESLFIGRVYHDGALSIGKVHPSHGVCYVPFDGKEVGHSNYEVLVLRS</sequence>
<dbReference type="PANTHER" id="PTHR31649:SF10">
    <property type="entry name" value="IP19903P-RELATED"/>
    <property type="match status" value="1"/>
</dbReference>
<dbReference type="Proteomes" id="UP000504635">
    <property type="component" value="Unplaced"/>
</dbReference>
<dbReference type="SMART" id="SM00696">
    <property type="entry name" value="DM9"/>
    <property type="match status" value="2"/>
</dbReference>
<dbReference type="Pfam" id="PF11901">
    <property type="entry name" value="DM9"/>
    <property type="match status" value="1"/>
</dbReference>